<dbReference type="GO" id="GO:0045121">
    <property type="term" value="C:membrane raft"/>
    <property type="evidence" value="ECO:0007669"/>
    <property type="project" value="UniProtKB-SubCell"/>
</dbReference>
<feature type="compositionally biased region" description="Pro residues" evidence="4">
    <location>
        <begin position="216"/>
        <end position="232"/>
    </location>
</feature>
<reference evidence="5" key="2">
    <citation type="submission" date="2020-09" db="EMBL/GenBank/DDBJ databases">
        <title>Reference genome assembly for Australian Ascochyta lentis isolate Al4.</title>
        <authorList>
            <person name="Lee R.C."/>
            <person name="Farfan-Caceres L.M."/>
            <person name="Debler J.W."/>
            <person name="Williams A.H."/>
            <person name="Henares B.M."/>
        </authorList>
    </citation>
    <scope>NUCLEOTIDE SEQUENCE</scope>
    <source>
        <strain evidence="5">Al4</strain>
    </source>
</reference>
<dbReference type="Pfam" id="PF17096">
    <property type="entry name" value="AIM3"/>
    <property type="match status" value="1"/>
</dbReference>
<comment type="similarity">
    <text evidence="2">Belongs to the AIM3 family.</text>
</comment>
<evidence type="ECO:0000256" key="4">
    <source>
        <dbReference type="SAM" id="MobiDB-lite"/>
    </source>
</evidence>
<feature type="compositionally biased region" description="Pro residues" evidence="4">
    <location>
        <begin position="130"/>
        <end position="146"/>
    </location>
</feature>
<dbReference type="Proteomes" id="UP000651452">
    <property type="component" value="Unassembled WGS sequence"/>
</dbReference>
<evidence type="ECO:0008006" key="7">
    <source>
        <dbReference type="Google" id="ProtNLM"/>
    </source>
</evidence>
<reference evidence="5" key="1">
    <citation type="submission" date="2018-12" db="EMBL/GenBank/DDBJ databases">
        <authorList>
            <person name="Syme R.A."/>
            <person name="Farfan-Caceres L."/>
            <person name="Lichtenzveig J."/>
        </authorList>
    </citation>
    <scope>NUCLEOTIDE SEQUENCE</scope>
    <source>
        <strain evidence="5">Al4</strain>
    </source>
</reference>
<comment type="subcellular location">
    <subcellularLocation>
        <location evidence="1">Membrane raft</location>
        <topology evidence="1">Peripheral membrane protein</topology>
    </subcellularLocation>
</comment>
<feature type="compositionally biased region" description="Low complexity" evidence="4">
    <location>
        <begin position="267"/>
        <end position="281"/>
    </location>
</feature>
<proteinExistence type="inferred from homology"/>
<name>A0A8H7MJ92_9PLEO</name>
<feature type="compositionally biased region" description="Low complexity" evidence="4">
    <location>
        <begin position="76"/>
        <end position="95"/>
    </location>
</feature>
<accession>A0A8H7MJ92</accession>
<evidence type="ECO:0000313" key="6">
    <source>
        <dbReference type="Proteomes" id="UP000651452"/>
    </source>
</evidence>
<sequence length="400" mass="41123">MADRFKNLAKNGWHPEKSKASGSGAASDSRLGQVKGWVGKAQGKDSHADAAREHQSAPLATLKDPSTFAPPPKRIPGASPVSGGPSAAPPGSARQRLQEREEAQRGAAHEAVPQGPYRTDTTGLSTTHLPKPPAFRPSAATPPPAPASRAKPPGLPPRLPPRQTEHVDEYTPPAPPSYGEAIQQPAAHTLNQGAMNRLGQAGVSVPGLGIGRNASPPVPPRQRTMAPPPPPARQASTSSTAAPTSPPATASNGTQLNELQNRFAKMTTPSSAETAPTTGTSWADKQAALRTASNFRNDPSKVSASDLKGAATTANNFQQRHGEQAASGWRAASGLNQKYGIAGKVNNLAGGSSTSPAPQPAAPGGVGKKPPPPPPAKRKELTSTNSGEPPPIPLSSKPKF</sequence>
<keyword evidence="3" id="KW-0472">Membrane</keyword>
<evidence type="ECO:0000313" key="5">
    <source>
        <dbReference type="EMBL" id="KAF9695542.1"/>
    </source>
</evidence>
<dbReference type="OrthoDB" id="3357271at2759"/>
<gene>
    <name evidence="5" type="ORF">EKO04_006392</name>
</gene>
<feature type="region of interest" description="Disordered" evidence="4">
    <location>
        <begin position="344"/>
        <end position="400"/>
    </location>
</feature>
<feature type="compositionally biased region" description="Polar residues" evidence="4">
    <location>
        <begin position="291"/>
        <end position="303"/>
    </location>
</feature>
<feature type="compositionally biased region" description="Low complexity" evidence="4">
    <location>
        <begin position="233"/>
        <end position="251"/>
    </location>
</feature>
<feature type="compositionally biased region" description="Basic and acidic residues" evidence="4">
    <location>
        <begin position="42"/>
        <end position="55"/>
    </location>
</feature>
<organism evidence="5 6">
    <name type="scientific">Ascochyta lentis</name>
    <dbReference type="NCBI Taxonomy" id="205686"/>
    <lineage>
        <taxon>Eukaryota</taxon>
        <taxon>Fungi</taxon>
        <taxon>Dikarya</taxon>
        <taxon>Ascomycota</taxon>
        <taxon>Pezizomycotina</taxon>
        <taxon>Dothideomycetes</taxon>
        <taxon>Pleosporomycetidae</taxon>
        <taxon>Pleosporales</taxon>
        <taxon>Pleosporineae</taxon>
        <taxon>Didymellaceae</taxon>
        <taxon>Ascochyta</taxon>
    </lineage>
</organism>
<dbReference type="GO" id="GO:0051016">
    <property type="term" value="P:barbed-end actin filament capping"/>
    <property type="evidence" value="ECO:0007669"/>
    <property type="project" value="InterPro"/>
</dbReference>
<dbReference type="AlphaFoldDB" id="A0A8H7MJ92"/>
<protein>
    <recommendedName>
        <fullName evidence="7">GMP synthase</fullName>
    </recommendedName>
</protein>
<dbReference type="EMBL" id="RZGK01000011">
    <property type="protein sequence ID" value="KAF9695542.1"/>
    <property type="molecule type" value="Genomic_DNA"/>
</dbReference>
<feature type="compositionally biased region" description="Polar residues" evidence="4">
    <location>
        <begin position="119"/>
        <end position="128"/>
    </location>
</feature>
<evidence type="ECO:0000256" key="2">
    <source>
        <dbReference type="ARBA" id="ARBA00005311"/>
    </source>
</evidence>
<keyword evidence="6" id="KW-1185">Reference proteome</keyword>
<evidence type="ECO:0000256" key="3">
    <source>
        <dbReference type="ARBA" id="ARBA00023136"/>
    </source>
</evidence>
<dbReference type="InterPro" id="IPR031370">
    <property type="entry name" value="Aim3"/>
</dbReference>
<comment type="caution">
    <text evidence="5">The sequence shown here is derived from an EMBL/GenBank/DDBJ whole genome shotgun (WGS) entry which is preliminary data.</text>
</comment>
<feature type="compositionally biased region" description="Basic and acidic residues" evidence="4">
    <location>
        <begin position="96"/>
        <end position="108"/>
    </location>
</feature>
<dbReference type="GO" id="GO:0030479">
    <property type="term" value="C:actin cortical patch"/>
    <property type="evidence" value="ECO:0007669"/>
    <property type="project" value="InterPro"/>
</dbReference>
<feature type="region of interest" description="Disordered" evidence="4">
    <location>
        <begin position="1"/>
        <end position="329"/>
    </location>
</feature>
<evidence type="ECO:0000256" key="1">
    <source>
        <dbReference type="ARBA" id="ARBA00004256"/>
    </source>
</evidence>